<feature type="transmembrane region" description="Helical" evidence="5">
    <location>
        <begin position="138"/>
        <end position="159"/>
    </location>
</feature>
<comment type="caution">
    <text evidence="7">The sequence shown here is derived from an EMBL/GenBank/DDBJ whole genome shotgun (WGS) entry which is preliminary data.</text>
</comment>
<evidence type="ECO:0000313" key="8">
    <source>
        <dbReference type="Proteomes" id="UP001378960"/>
    </source>
</evidence>
<feature type="transmembrane region" description="Helical" evidence="5">
    <location>
        <begin position="12"/>
        <end position="31"/>
    </location>
</feature>
<keyword evidence="4 5" id="KW-0472">Membrane</keyword>
<feature type="domain" description="EamA" evidence="6">
    <location>
        <begin position="8"/>
        <end position="148"/>
    </location>
</feature>
<dbReference type="PANTHER" id="PTHR22911:SF6">
    <property type="entry name" value="SOLUTE CARRIER FAMILY 35 MEMBER G1"/>
    <property type="match status" value="1"/>
</dbReference>
<organism evidence="7 8">
    <name type="scientific">Pichia kluyveri</name>
    <name type="common">Yeast</name>
    <dbReference type="NCBI Taxonomy" id="36015"/>
    <lineage>
        <taxon>Eukaryota</taxon>
        <taxon>Fungi</taxon>
        <taxon>Dikarya</taxon>
        <taxon>Ascomycota</taxon>
        <taxon>Saccharomycotina</taxon>
        <taxon>Pichiomycetes</taxon>
        <taxon>Pichiales</taxon>
        <taxon>Pichiaceae</taxon>
        <taxon>Pichia</taxon>
    </lineage>
</organism>
<proteinExistence type="predicted"/>
<feature type="transmembrane region" description="Helical" evidence="5">
    <location>
        <begin position="43"/>
        <end position="61"/>
    </location>
</feature>
<accession>A0AAV5R0R4</accession>
<comment type="subcellular location">
    <subcellularLocation>
        <location evidence="1">Membrane</location>
        <topology evidence="1">Multi-pass membrane protein</topology>
    </subcellularLocation>
</comment>
<evidence type="ECO:0000256" key="1">
    <source>
        <dbReference type="ARBA" id="ARBA00004141"/>
    </source>
</evidence>
<dbReference type="AlphaFoldDB" id="A0AAV5R0R4"/>
<dbReference type="Pfam" id="PF00892">
    <property type="entry name" value="EamA"/>
    <property type="match status" value="2"/>
</dbReference>
<reference evidence="7 8" key="1">
    <citation type="journal article" date="2023" name="Elife">
        <title>Identification of key yeast species and microbe-microbe interactions impacting larval growth of Drosophila in the wild.</title>
        <authorList>
            <person name="Mure A."/>
            <person name="Sugiura Y."/>
            <person name="Maeda R."/>
            <person name="Honda K."/>
            <person name="Sakurai N."/>
            <person name="Takahashi Y."/>
            <person name="Watada M."/>
            <person name="Katoh T."/>
            <person name="Gotoh A."/>
            <person name="Gotoh Y."/>
            <person name="Taniguchi I."/>
            <person name="Nakamura K."/>
            <person name="Hayashi T."/>
            <person name="Katayama T."/>
            <person name="Uemura T."/>
            <person name="Hattori Y."/>
        </authorList>
    </citation>
    <scope>NUCLEOTIDE SEQUENCE [LARGE SCALE GENOMIC DNA]</scope>
    <source>
        <strain evidence="7 8">PK-24</strain>
    </source>
</reference>
<protein>
    <recommendedName>
        <fullName evidence="6">EamA domain-containing protein</fullName>
    </recommendedName>
</protein>
<feature type="transmembrane region" description="Helical" evidence="5">
    <location>
        <begin position="211"/>
        <end position="239"/>
    </location>
</feature>
<dbReference type="SUPFAM" id="SSF103481">
    <property type="entry name" value="Multidrug resistance efflux transporter EmrE"/>
    <property type="match status" value="2"/>
</dbReference>
<dbReference type="InterPro" id="IPR037185">
    <property type="entry name" value="EmrE-like"/>
</dbReference>
<feature type="transmembrane region" description="Helical" evidence="5">
    <location>
        <begin position="179"/>
        <end position="199"/>
    </location>
</feature>
<feature type="transmembrane region" description="Helical" evidence="5">
    <location>
        <begin position="104"/>
        <end position="126"/>
    </location>
</feature>
<feature type="transmembrane region" description="Helical" evidence="5">
    <location>
        <begin position="245"/>
        <end position="263"/>
    </location>
</feature>
<evidence type="ECO:0000256" key="5">
    <source>
        <dbReference type="SAM" id="Phobius"/>
    </source>
</evidence>
<evidence type="ECO:0000256" key="2">
    <source>
        <dbReference type="ARBA" id="ARBA00022692"/>
    </source>
</evidence>
<sequence length="375" mass="41704">MKLQIPSTGVLLTLLSQLFNSFMIMFCKLLITDPDLEVPMHPLQILFVRMSITYIFCILYFCFYEKNKDFPLGPKGFRKLLFLRALGGFVGVGGQYWSLLYLNVSDTVCITFLAPTITSLMAYFFLNERFTSVEAIGGLFALFGVVLIAKPHFLLTLFSSNLNSNSNSDSTDIVSSSNGRIIGSCFAFFSTFGTGVAMCAIRKIGFNAHPLFMVSIYALFTLIASFVGIIILPGLSFIIPHTIKQWSLLTAIGITGFVMQFLLTAGMQREKAARAISMTYTQLIYASIFDFITNGTIPSGWSLVGEIVIVIAVFSIVYFKPDTTTTTINTNTVPDLESTLHPINDVNIELSTYSDHDHDYDDTDFKISDDEQSNH</sequence>
<dbReference type="Proteomes" id="UP001378960">
    <property type="component" value="Unassembled WGS sequence"/>
</dbReference>
<dbReference type="EMBL" id="BTGB01000001">
    <property type="protein sequence ID" value="GMM44810.1"/>
    <property type="molecule type" value="Genomic_DNA"/>
</dbReference>
<feature type="transmembrane region" description="Helical" evidence="5">
    <location>
        <begin position="81"/>
        <end position="98"/>
    </location>
</feature>
<keyword evidence="3 5" id="KW-1133">Transmembrane helix</keyword>
<feature type="domain" description="EamA" evidence="6">
    <location>
        <begin position="182"/>
        <end position="317"/>
    </location>
</feature>
<evidence type="ECO:0000256" key="4">
    <source>
        <dbReference type="ARBA" id="ARBA00023136"/>
    </source>
</evidence>
<gene>
    <name evidence="7" type="ORF">DAPK24_013850</name>
</gene>
<evidence type="ECO:0000313" key="7">
    <source>
        <dbReference type="EMBL" id="GMM44810.1"/>
    </source>
</evidence>
<dbReference type="InterPro" id="IPR000620">
    <property type="entry name" value="EamA_dom"/>
</dbReference>
<dbReference type="GO" id="GO:0016020">
    <property type="term" value="C:membrane"/>
    <property type="evidence" value="ECO:0007669"/>
    <property type="project" value="UniProtKB-SubCell"/>
</dbReference>
<dbReference type="PANTHER" id="PTHR22911">
    <property type="entry name" value="ACYL-MALONYL CONDENSING ENZYME-RELATED"/>
    <property type="match status" value="1"/>
</dbReference>
<name>A0AAV5R0R4_PICKL</name>
<feature type="transmembrane region" description="Helical" evidence="5">
    <location>
        <begin position="299"/>
        <end position="319"/>
    </location>
</feature>
<evidence type="ECO:0000259" key="6">
    <source>
        <dbReference type="Pfam" id="PF00892"/>
    </source>
</evidence>
<keyword evidence="2 5" id="KW-0812">Transmembrane</keyword>
<evidence type="ECO:0000256" key="3">
    <source>
        <dbReference type="ARBA" id="ARBA00022989"/>
    </source>
</evidence>
<keyword evidence="8" id="KW-1185">Reference proteome</keyword>